<accession>A0A8J4R9Y9</accession>
<dbReference type="Pfam" id="PF13855">
    <property type="entry name" value="LRR_8"/>
    <property type="match status" value="2"/>
</dbReference>
<comment type="subcellular location">
    <subcellularLocation>
        <location evidence="1">Membrane</location>
    </subcellularLocation>
</comment>
<dbReference type="PRINTS" id="PR00019">
    <property type="entry name" value="LEURICHRPT"/>
</dbReference>
<dbReference type="Gene3D" id="3.80.10.10">
    <property type="entry name" value="Ribonuclease Inhibitor"/>
    <property type="match status" value="2"/>
</dbReference>
<keyword evidence="3" id="KW-0732">Signal</keyword>
<evidence type="ECO:0000313" key="8">
    <source>
        <dbReference type="Proteomes" id="UP000737018"/>
    </source>
</evidence>
<evidence type="ECO:0000313" key="7">
    <source>
        <dbReference type="EMBL" id="KAF3960166.1"/>
    </source>
</evidence>
<name>A0A8J4R9Y9_9ROSI</name>
<gene>
    <name evidence="7" type="ORF">CMV_015097</name>
</gene>
<dbReference type="EMBL" id="JRKL02002165">
    <property type="protein sequence ID" value="KAF3960166.1"/>
    <property type="molecule type" value="Genomic_DNA"/>
</dbReference>
<evidence type="ECO:0000256" key="3">
    <source>
        <dbReference type="ARBA" id="ARBA00022729"/>
    </source>
</evidence>
<dbReference type="Pfam" id="PF00560">
    <property type="entry name" value="LRR_1"/>
    <property type="match status" value="5"/>
</dbReference>
<evidence type="ECO:0000256" key="1">
    <source>
        <dbReference type="ARBA" id="ARBA00004370"/>
    </source>
</evidence>
<dbReference type="PANTHER" id="PTHR48054">
    <property type="entry name" value="RECEPTOR KINASE-LIKE PROTEIN XA21"/>
    <property type="match status" value="1"/>
</dbReference>
<evidence type="ECO:0000256" key="4">
    <source>
        <dbReference type="ARBA" id="ARBA00022737"/>
    </source>
</evidence>
<dbReference type="AlphaFoldDB" id="A0A8J4R9Y9"/>
<keyword evidence="6" id="KW-0325">Glycoprotein</keyword>
<keyword evidence="8" id="KW-1185">Reference proteome</keyword>
<dbReference type="SMART" id="SM00365">
    <property type="entry name" value="LRR_SD22"/>
    <property type="match status" value="6"/>
</dbReference>
<reference evidence="7" key="1">
    <citation type="submission" date="2020-03" db="EMBL/GenBank/DDBJ databases">
        <title>Castanea mollissima Vanexum genome sequencing.</title>
        <authorList>
            <person name="Staton M."/>
        </authorList>
    </citation>
    <scope>NUCLEOTIDE SEQUENCE</scope>
    <source>
        <tissue evidence="7">Leaf</tissue>
    </source>
</reference>
<dbReference type="SMART" id="SM00369">
    <property type="entry name" value="LRR_TYP"/>
    <property type="match status" value="5"/>
</dbReference>
<dbReference type="SUPFAM" id="SSF52047">
    <property type="entry name" value="RNI-like"/>
    <property type="match status" value="1"/>
</dbReference>
<dbReference type="GO" id="GO:0016020">
    <property type="term" value="C:membrane"/>
    <property type="evidence" value="ECO:0007669"/>
    <property type="project" value="UniProtKB-SubCell"/>
</dbReference>
<organism evidence="7 8">
    <name type="scientific">Castanea mollissima</name>
    <name type="common">Chinese chestnut</name>
    <dbReference type="NCBI Taxonomy" id="60419"/>
    <lineage>
        <taxon>Eukaryota</taxon>
        <taxon>Viridiplantae</taxon>
        <taxon>Streptophyta</taxon>
        <taxon>Embryophyta</taxon>
        <taxon>Tracheophyta</taxon>
        <taxon>Spermatophyta</taxon>
        <taxon>Magnoliopsida</taxon>
        <taxon>eudicotyledons</taxon>
        <taxon>Gunneridae</taxon>
        <taxon>Pentapetalae</taxon>
        <taxon>rosids</taxon>
        <taxon>fabids</taxon>
        <taxon>Fagales</taxon>
        <taxon>Fagaceae</taxon>
        <taxon>Castanea</taxon>
    </lineage>
</organism>
<evidence type="ECO:0000256" key="6">
    <source>
        <dbReference type="ARBA" id="ARBA00023180"/>
    </source>
</evidence>
<proteinExistence type="predicted"/>
<evidence type="ECO:0000256" key="5">
    <source>
        <dbReference type="ARBA" id="ARBA00023136"/>
    </source>
</evidence>
<dbReference type="OrthoDB" id="694479at2759"/>
<dbReference type="InterPro" id="IPR032675">
    <property type="entry name" value="LRR_dom_sf"/>
</dbReference>
<evidence type="ECO:0000256" key="2">
    <source>
        <dbReference type="ARBA" id="ARBA00022614"/>
    </source>
</evidence>
<keyword evidence="5" id="KW-0472">Membrane</keyword>
<dbReference type="InterPro" id="IPR003591">
    <property type="entry name" value="Leu-rich_rpt_typical-subtyp"/>
</dbReference>
<dbReference type="Proteomes" id="UP000737018">
    <property type="component" value="Unassembled WGS sequence"/>
</dbReference>
<keyword evidence="2" id="KW-0433">Leucine-rich repeat</keyword>
<keyword evidence="4" id="KW-0677">Repeat</keyword>
<dbReference type="FunFam" id="3.80.10.10:FF:000041">
    <property type="entry name" value="LRR receptor-like serine/threonine-protein kinase ERECTA"/>
    <property type="match status" value="1"/>
</dbReference>
<sequence length="403" mass="45553">MNLSSSLTTLSLSYCELQEKLENNILCLPSIQTLDLKGNWNLEAWPGILTKLTYLDLSNNSFSGLLPSSLFNLPNLSTLDLGYNQLVGPVPSHVSGLNLIVLSLSSNFLNGTLPSWLFSMPSLKSLYLDGNQFVGEIGEFKYNSLKNLDLGYNKLHGSILRSVSRLVNLTTLSLSSNNLSIMLGPEMFSKLKNLVILDFSNNLVSFNNNATYALPNLRQLNLSSSNISEFPIFLRQTTNLQYLDLSNNQIYGQVPRWLGDVGMNSLYYVDLRDNWLQGPFPTLNFSSLHFIFFSNNNLTGEIPSLICDAIHLEVLDLSHNNLSGMIPKYWKTKVPCEDGQIRAAYHAQKIEEECPQTWWKKITVSMVHNAYSILQEDYQASRQDHHAHNSIPQEVWNLIWKVP</sequence>
<dbReference type="InterPro" id="IPR001611">
    <property type="entry name" value="Leu-rich_rpt"/>
</dbReference>
<protein>
    <submittedName>
        <fullName evidence="7">Uncharacterized protein</fullName>
    </submittedName>
</protein>
<dbReference type="PANTHER" id="PTHR48054:SF82">
    <property type="entry name" value="LRR RECEPTOR-LIKE SERINE_THREONINE-PROTEIN KINASE FLS2"/>
    <property type="match status" value="1"/>
</dbReference>
<comment type="caution">
    <text evidence="7">The sequence shown here is derived from an EMBL/GenBank/DDBJ whole genome shotgun (WGS) entry which is preliminary data.</text>
</comment>
<dbReference type="InterPro" id="IPR052592">
    <property type="entry name" value="LRR-RLK"/>
</dbReference>